<reference evidence="12" key="1">
    <citation type="submission" date="2019-02" db="EMBL/GenBank/DDBJ databases">
        <title>Draft genome sequence of Sphaerospermopsis reniformis NIES-1949.</title>
        <authorList>
            <person name="Yamaguchi H."/>
            <person name="Suzuki S."/>
            <person name="Kawachi M."/>
        </authorList>
    </citation>
    <scope>NUCLEOTIDE SEQUENCE [LARGE SCALE GENOMIC DNA]</scope>
    <source>
        <strain evidence="12">NIES-1949</strain>
    </source>
</reference>
<dbReference type="SUPFAM" id="SSF48613">
    <property type="entry name" value="Heme oxygenase-like"/>
    <property type="match status" value="1"/>
</dbReference>
<evidence type="ECO:0000256" key="9">
    <source>
        <dbReference type="PIRSR" id="PIRSR000343-1"/>
    </source>
</evidence>
<name>A0A480A327_9CYAN</name>
<comment type="caution">
    <text evidence="11">The sequence shown here is derived from an EMBL/GenBank/DDBJ whole genome shotgun (WGS) entry which is preliminary data.</text>
</comment>
<evidence type="ECO:0000256" key="6">
    <source>
        <dbReference type="ARBA" id="ARBA00023002"/>
    </source>
</evidence>
<evidence type="ECO:0000256" key="3">
    <source>
        <dbReference type="ARBA" id="ARBA00022531"/>
    </source>
</evidence>
<dbReference type="GO" id="GO:0006979">
    <property type="term" value="P:response to oxidative stress"/>
    <property type="evidence" value="ECO:0007669"/>
    <property type="project" value="TreeGrafter"/>
</dbReference>
<proteinExistence type="inferred from homology"/>
<evidence type="ECO:0000256" key="5">
    <source>
        <dbReference type="ARBA" id="ARBA00022723"/>
    </source>
</evidence>
<dbReference type="InterPro" id="IPR002051">
    <property type="entry name" value="Haem_Oase"/>
</dbReference>
<gene>
    <name evidence="11" type="ORF">SR1949_33300</name>
</gene>
<evidence type="ECO:0000256" key="1">
    <source>
        <dbReference type="ARBA" id="ARBA00006134"/>
    </source>
</evidence>
<evidence type="ECO:0000256" key="7">
    <source>
        <dbReference type="ARBA" id="ARBA00023004"/>
    </source>
</evidence>
<keyword evidence="3" id="KW-0602">Photosynthesis</keyword>
<dbReference type="PIRSF" id="PIRSF000343">
    <property type="entry name" value="Haem_Oase"/>
    <property type="match status" value="1"/>
</dbReference>
<dbReference type="EMBL" id="BJCE01000124">
    <property type="protein sequence ID" value="GCL38216.1"/>
    <property type="molecule type" value="Genomic_DNA"/>
</dbReference>
<keyword evidence="12" id="KW-1185">Reference proteome</keyword>
<evidence type="ECO:0000256" key="10">
    <source>
        <dbReference type="PIRSR" id="PIRSR000343-2"/>
    </source>
</evidence>
<organism evidence="11 12">
    <name type="scientific">Sphaerospermopsis reniformis</name>
    <dbReference type="NCBI Taxonomy" id="531300"/>
    <lineage>
        <taxon>Bacteria</taxon>
        <taxon>Bacillati</taxon>
        <taxon>Cyanobacteriota</taxon>
        <taxon>Cyanophyceae</taxon>
        <taxon>Nostocales</taxon>
        <taxon>Aphanizomenonaceae</taxon>
        <taxon>Sphaerospermopsis</taxon>
    </lineage>
</organism>
<keyword evidence="5 10" id="KW-0479">Metal-binding</keyword>
<evidence type="ECO:0000313" key="12">
    <source>
        <dbReference type="Proteomes" id="UP000300142"/>
    </source>
</evidence>
<evidence type="ECO:0000313" key="11">
    <source>
        <dbReference type="EMBL" id="GCL38216.1"/>
    </source>
</evidence>
<dbReference type="InterPro" id="IPR016084">
    <property type="entry name" value="Haem_Oase-like_multi-hlx"/>
</dbReference>
<feature type="binding site" evidence="9">
    <location>
        <position position="25"/>
    </location>
    <ligand>
        <name>heme b</name>
        <dbReference type="ChEBI" id="CHEBI:60344"/>
    </ligand>
</feature>
<dbReference type="PRINTS" id="PR00088">
    <property type="entry name" value="HAEMOXYGNASE"/>
</dbReference>
<dbReference type="PANTHER" id="PTHR10720">
    <property type="entry name" value="HEME OXYGENASE"/>
    <property type="match status" value="1"/>
</dbReference>
<feature type="binding site" evidence="9">
    <location>
        <position position="140"/>
    </location>
    <ligand>
        <name>heme b</name>
        <dbReference type="ChEBI" id="CHEBI:60344"/>
    </ligand>
</feature>
<protein>
    <recommendedName>
        <fullName evidence="2">heme oxygenase (biliverdin-producing)</fullName>
        <ecNumber evidence="2">1.14.14.18</ecNumber>
    </recommendedName>
</protein>
<evidence type="ECO:0000256" key="2">
    <source>
        <dbReference type="ARBA" id="ARBA00012360"/>
    </source>
</evidence>
<dbReference type="CDD" id="cd19165">
    <property type="entry name" value="HemeO"/>
    <property type="match status" value="1"/>
</dbReference>
<evidence type="ECO:0000256" key="4">
    <source>
        <dbReference type="ARBA" id="ARBA00022617"/>
    </source>
</evidence>
<dbReference type="GO" id="GO:0015979">
    <property type="term" value="P:photosynthesis"/>
    <property type="evidence" value="ECO:0007669"/>
    <property type="project" value="UniProtKB-KW"/>
</dbReference>
<feature type="binding site" description="axial binding residue" evidence="10">
    <location>
        <position position="32"/>
    </location>
    <ligand>
        <name>heme b</name>
        <dbReference type="ChEBI" id="CHEBI:60344"/>
    </ligand>
    <ligandPart>
        <name>Fe</name>
        <dbReference type="ChEBI" id="CHEBI:18248"/>
    </ligandPart>
</feature>
<sequence length="239" mass="27460">MTIEQIWRLKMKEATMSNNLAIKLRSGTQQAHTDAENVGFMKCFVQGVVDRECFSKFLSNLYFVYSELESAIEKHKQHPVISVMYFPELNRQASLEQDMLFYHGNLWRNFITPSTATQKYLARIHQLSTHEPALLLGHAYTRYMGDLSGGQMLQKVAQSALKLSGYEGTEFYNFAQIPDKQAFKNKYRQALDNVPVDDVMADKIVAEANHAFYLNMEIIKELEPILMQALGRATYNDLV</sequence>
<accession>A0A480A327</accession>
<dbReference type="Proteomes" id="UP000300142">
    <property type="component" value="Unassembled WGS sequence"/>
</dbReference>
<evidence type="ECO:0000256" key="8">
    <source>
        <dbReference type="ARBA" id="ARBA00048328"/>
    </source>
</evidence>
<feature type="binding site" evidence="9">
    <location>
        <position position="188"/>
    </location>
    <ligand>
        <name>heme b</name>
        <dbReference type="ChEBI" id="CHEBI:60344"/>
    </ligand>
</feature>
<keyword evidence="4 9" id="KW-0349">Heme</keyword>
<dbReference type="Gene3D" id="1.20.910.10">
    <property type="entry name" value="Heme oxygenase-like"/>
    <property type="match status" value="1"/>
</dbReference>
<dbReference type="PANTHER" id="PTHR10720:SF0">
    <property type="entry name" value="HEME OXYGENASE"/>
    <property type="match status" value="1"/>
</dbReference>
<keyword evidence="7 10" id="KW-0408">Iron</keyword>
<dbReference type="GO" id="GO:0006788">
    <property type="term" value="P:heme oxidation"/>
    <property type="evidence" value="ECO:0007669"/>
    <property type="project" value="InterPro"/>
</dbReference>
<dbReference type="GO" id="GO:0004392">
    <property type="term" value="F:heme oxygenase (decyclizing) activity"/>
    <property type="evidence" value="ECO:0007669"/>
    <property type="project" value="UniProtKB-EC"/>
</dbReference>
<dbReference type="FunFam" id="1.20.910.10:FF:000001">
    <property type="entry name" value="Heme oxygenase 1"/>
    <property type="match status" value="1"/>
</dbReference>
<dbReference type="Pfam" id="PF01126">
    <property type="entry name" value="Heme_oxygenase"/>
    <property type="match status" value="1"/>
</dbReference>
<dbReference type="AlphaFoldDB" id="A0A480A327"/>
<comment type="similarity">
    <text evidence="1">Belongs to the heme oxygenase family.</text>
</comment>
<dbReference type="EC" id="1.14.14.18" evidence="2"/>
<keyword evidence="6" id="KW-0560">Oxidoreductase</keyword>
<dbReference type="GO" id="GO:0042167">
    <property type="term" value="P:heme catabolic process"/>
    <property type="evidence" value="ECO:0007669"/>
    <property type="project" value="TreeGrafter"/>
</dbReference>
<dbReference type="GO" id="GO:0020037">
    <property type="term" value="F:heme binding"/>
    <property type="evidence" value="ECO:0007669"/>
    <property type="project" value="TreeGrafter"/>
</dbReference>
<comment type="catalytic activity">
    <reaction evidence="8">
        <text>heme b + 3 reduced [NADPH--hemoprotein reductase] + 3 O2 = biliverdin IXalpha + CO + Fe(2+) + 3 oxidized [NADPH--hemoprotein reductase] + 3 H2O + H(+)</text>
        <dbReference type="Rhea" id="RHEA:21764"/>
        <dbReference type="Rhea" id="RHEA-COMP:11964"/>
        <dbReference type="Rhea" id="RHEA-COMP:11965"/>
        <dbReference type="ChEBI" id="CHEBI:15377"/>
        <dbReference type="ChEBI" id="CHEBI:15378"/>
        <dbReference type="ChEBI" id="CHEBI:15379"/>
        <dbReference type="ChEBI" id="CHEBI:17245"/>
        <dbReference type="ChEBI" id="CHEBI:29033"/>
        <dbReference type="ChEBI" id="CHEBI:57618"/>
        <dbReference type="ChEBI" id="CHEBI:57991"/>
        <dbReference type="ChEBI" id="CHEBI:58210"/>
        <dbReference type="ChEBI" id="CHEBI:60344"/>
        <dbReference type="EC" id="1.14.14.18"/>
    </reaction>
</comment>
<dbReference type="GO" id="GO:0046872">
    <property type="term" value="F:metal ion binding"/>
    <property type="evidence" value="ECO:0007669"/>
    <property type="project" value="UniProtKB-KW"/>
</dbReference>
<dbReference type="InterPro" id="IPR016053">
    <property type="entry name" value="Haem_Oase-like"/>
</dbReference>